<evidence type="ECO:0000313" key="2">
    <source>
        <dbReference type="EMBL" id="GBP31918.1"/>
    </source>
</evidence>
<sequence>MTVGLPTADDSRSGAPDSGARYGRLTACDHINRACLSAPAGHPNGRLSVALSRPVRAVSLARRCLGTSHRLTPVPAPVAGCRRPATATTASDSGAR</sequence>
<dbReference type="EMBL" id="BGZK01000253">
    <property type="protein sequence ID" value="GBP31918.1"/>
    <property type="molecule type" value="Genomic_DNA"/>
</dbReference>
<evidence type="ECO:0000256" key="1">
    <source>
        <dbReference type="SAM" id="MobiDB-lite"/>
    </source>
</evidence>
<feature type="region of interest" description="Disordered" evidence="1">
    <location>
        <begin position="1"/>
        <end position="20"/>
    </location>
</feature>
<dbReference type="Proteomes" id="UP000299102">
    <property type="component" value="Unassembled WGS sequence"/>
</dbReference>
<protein>
    <submittedName>
        <fullName evidence="2">Uncharacterized protein</fullName>
    </submittedName>
</protein>
<evidence type="ECO:0000313" key="3">
    <source>
        <dbReference type="Proteomes" id="UP000299102"/>
    </source>
</evidence>
<keyword evidence="3" id="KW-1185">Reference proteome</keyword>
<name>A0A4C1UZK9_EUMVA</name>
<reference evidence="2 3" key="1">
    <citation type="journal article" date="2019" name="Commun. Biol.">
        <title>The bagworm genome reveals a unique fibroin gene that provides high tensile strength.</title>
        <authorList>
            <person name="Kono N."/>
            <person name="Nakamura H."/>
            <person name="Ohtoshi R."/>
            <person name="Tomita M."/>
            <person name="Numata K."/>
            <person name="Arakawa K."/>
        </authorList>
    </citation>
    <scope>NUCLEOTIDE SEQUENCE [LARGE SCALE GENOMIC DNA]</scope>
</reference>
<proteinExistence type="predicted"/>
<dbReference type="AlphaFoldDB" id="A0A4C1UZK9"/>
<gene>
    <name evidence="2" type="ORF">EVAR_18457_1</name>
</gene>
<comment type="caution">
    <text evidence="2">The sequence shown here is derived from an EMBL/GenBank/DDBJ whole genome shotgun (WGS) entry which is preliminary data.</text>
</comment>
<organism evidence="2 3">
    <name type="scientific">Eumeta variegata</name>
    <name type="common">Bagworm moth</name>
    <name type="synonym">Eumeta japonica</name>
    <dbReference type="NCBI Taxonomy" id="151549"/>
    <lineage>
        <taxon>Eukaryota</taxon>
        <taxon>Metazoa</taxon>
        <taxon>Ecdysozoa</taxon>
        <taxon>Arthropoda</taxon>
        <taxon>Hexapoda</taxon>
        <taxon>Insecta</taxon>
        <taxon>Pterygota</taxon>
        <taxon>Neoptera</taxon>
        <taxon>Endopterygota</taxon>
        <taxon>Lepidoptera</taxon>
        <taxon>Glossata</taxon>
        <taxon>Ditrysia</taxon>
        <taxon>Tineoidea</taxon>
        <taxon>Psychidae</taxon>
        <taxon>Oiketicinae</taxon>
        <taxon>Eumeta</taxon>
    </lineage>
</organism>
<accession>A0A4C1UZK9</accession>